<sequence length="194" mass="20402">MSLIAIVYHSGYGHTARQAEAVARGALTVPGVSAALIKVEEAERHWADLEKAEAIIFGSPTYMGSASAQFKAFMDASSRVWVEQGWKDKLAAGFTNSSSQSGDKLATLQQLAIFAAQHAMVWVGLGLMPGNNSSAGRAEDLNRLGSFLGAMAQSNADQGPEYGPTPADLKTAEHLGRRVAEAANRWSAGRGGPA</sequence>
<gene>
    <name evidence="5" type="ORF">H2LOC_003450</name>
</gene>
<evidence type="ECO:0000259" key="4">
    <source>
        <dbReference type="PROSITE" id="PS50902"/>
    </source>
</evidence>
<dbReference type="GO" id="GO:0009055">
    <property type="term" value="F:electron transfer activity"/>
    <property type="evidence" value="ECO:0007669"/>
    <property type="project" value="InterPro"/>
</dbReference>
<evidence type="ECO:0000256" key="1">
    <source>
        <dbReference type="ARBA" id="ARBA00001917"/>
    </source>
</evidence>
<dbReference type="Proteomes" id="UP000309061">
    <property type="component" value="Chromosome"/>
</dbReference>
<name>A0A6B8KE33_9HYPH</name>
<keyword evidence="2" id="KW-0285">Flavoprotein</keyword>
<accession>A0A6B8KE33</accession>
<dbReference type="PROSITE" id="PS50902">
    <property type="entry name" value="FLAVODOXIN_LIKE"/>
    <property type="match status" value="1"/>
</dbReference>
<comment type="cofactor">
    <cofactor evidence="1">
        <name>FMN</name>
        <dbReference type="ChEBI" id="CHEBI:58210"/>
    </cofactor>
</comment>
<keyword evidence="3" id="KW-0288">FMN</keyword>
<dbReference type="PANTHER" id="PTHR30546">
    <property type="entry name" value="FLAVODOXIN-RELATED PROTEIN WRBA-RELATED"/>
    <property type="match status" value="1"/>
</dbReference>
<dbReference type="Pfam" id="PF03358">
    <property type="entry name" value="FMN_red"/>
    <property type="match status" value="1"/>
</dbReference>
<dbReference type="InterPro" id="IPR001226">
    <property type="entry name" value="Flavodoxin_CS"/>
</dbReference>
<dbReference type="GO" id="GO:0010181">
    <property type="term" value="F:FMN binding"/>
    <property type="evidence" value="ECO:0007669"/>
    <property type="project" value="InterPro"/>
</dbReference>
<dbReference type="GO" id="GO:0016020">
    <property type="term" value="C:membrane"/>
    <property type="evidence" value="ECO:0007669"/>
    <property type="project" value="TreeGrafter"/>
</dbReference>
<dbReference type="SUPFAM" id="SSF52218">
    <property type="entry name" value="Flavoproteins"/>
    <property type="match status" value="1"/>
</dbReference>
<protein>
    <submittedName>
        <fullName evidence="5">NADPH-dependent FMN reductase</fullName>
    </submittedName>
</protein>
<reference evidence="5 6" key="1">
    <citation type="submission" date="2019-11" db="EMBL/GenBank/DDBJ databases">
        <title>The genome sequence of Methylocystis heyeri.</title>
        <authorList>
            <person name="Oshkin I.Y."/>
            <person name="Miroshnikov K."/>
            <person name="Dedysh S.N."/>
        </authorList>
    </citation>
    <scope>NUCLEOTIDE SEQUENCE [LARGE SCALE GENOMIC DNA]</scope>
    <source>
        <strain evidence="5 6">H2</strain>
    </source>
</reference>
<evidence type="ECO:0000256" key="2">
    <source>
        <dbReference type="ARBA" id="ARBA00022630"/>
    </source>
</evidence>
<dbReference type="PANTHER" id="PTHR30546:SF23">
    <property type="entry name" value="FLAVOPROTEIN-LIKE PROTEIN YCP4-RELATED"/>
    <property type="match status" value="1"/>
</dbReference>
<dbReference type="GO" id="GO:0003955">
    <property type="term" value="F:NAD(P)H dehydrogenase (quinone) activity"/>
    <property type="evidence" value="ECO:0007669"/>
    <property type="project" value="TreeGrafter"/>
</dbReference>
<dbReference type="PROSITE" id="PS00201">
    <property type="entry name" value="FLAVODOXIN"/>
    <property type="match status" value="1"/>
</dbReference>
<dbReference type="AlphaFoldDB" id="A0A6B8KE33"/>
<dbReference type="RefSeq" id="WP_136495113.1">
    <property type="nucleotide sequence ID" value="NZ_CP046052.1"/>
</dbReference>
<dbReference type="Gene3D" id="3.40.50.360">
    <property type="match status" value="1"/>
</dbReference>
<dbReference type="InterPro" id="IPR008254">
    <property type="entry name" value="Flavodoxin/NO_synth"/>
</dbReference>
<evidence type="ECO:0000313" key="5">
    <source>
        <dbReference type="EMBL" id="QGM44818.1"/>
    </source>
</evidence>
<feature type="domain" description="Flavodoxin-like" evidence="4">
    <location>
        <begin position="4"/>
        <end position="152"/>
    </location>
</feature>
<evidence type="ECO:0000313" key="6">
    <source>
        <dbReference type="Proteomes" id="UP000309061"/>
    </source>
</evidence>
<evidence type="ECO:0000256" key="3">
    <source>
        <dbReference type="ARBA" id="ARBA00022643"/>
    </source>
</evidence>
<dbReference type="InterPro" id="IPR005025">
    <property type="entry name" value="FMN_Rdtase-like_dom"/>
</dbReference>
<proteinExistence type="predicted"/>
<dbReference type="OrthoDB" id="9801479at2"/>
<dbReference type="InterPro" id="IPR029039">
    <property type="entry name" value="Flavoprotein-like_sf"/>
</dbReference>
<keyword evidence="6" id="KW-1185">Reference proteome</keyword>
<dbReference type="KEGG" id="mhey:H2LOC_003450"/>
<organism evidence="5 6">
    <name type="scientific">Methylocystis heyeri</name>
    <dbReference type="NCBI Taxonomy" id="391905"/>
    <lineage>
        <taxon>Bacteria</taxon>
        <taxon>Pseudomonadati</taxon>
        <taxon>Pseudomonadota</taxon>
        <taxon>Alphaproteobacteria</taxon>
        <taxon>Hyphomicrobiales</taxon>
        <taxon>Methylocystaceae</taxon>
        <taxon>Methylocystis</taxon>
    </lineage>
</organism>
<dbReference type="EMBL" id="CP046052">
    <property type="protein sequence ID" value="QGM44818.1"/>
    <property type="molecule type" value="Genomic_DNA"/>
</dbReference>